<evidence type="ECO:0000256" key="1">
    <source>
        <dbReference type="SAM" id="MobiDB-lite"/>
    </source>
</evidence>
<evidence type="ECO:0000313" key="3">
    <source>
        <dbReference type="Proteomes" id="UP000616885"/>
    </source>
</evidence>
<accession>A0A8H7NEW4</accession>
<dbReference type="EMBL" id="JADCTT010000003">
    <property type="protein sequence ID" value="KAF9754654.1"/>
    <property type="molecule type" value="Genomic_DNA"/>
</dbReference>
<reference evidence="2" key="1">
    <citation type="submission" date="2020-10" db="EMBL/GenBank/DDBJ databases">
        <title>High-Quality Genome Resource of Clonostachys rosea strain S41 by Oxford Nanopore Long-Read Sequencing.</title>
        <authorList>
            <person name="Wang H."/>
        </authorList>
    </citation>
    <scope>NUCLEOTIDE SEQUENCE</scope>
    <source>
        <strain evidence="2">S41</strain>
    </source>
</reference>
<organism evidence="2 3">
    <name type="scientific">Bionectria ochroleuca</name>
    <name type="common">Gliocladium roseum</name>
    <dbReference type="NCBI Taxonomy" id="29856"/>
    <lineage>
        <taxon>Eukaryota</taxon>
        <taxon>Fungi</taxon>
        <taxon>Dikarya</taxon>
        <taxon>Ascomycota</taxon>
        <taxon>Pezizomycotina</taxon>
        <taxon>Sordariomycetes</taxon>
        <taxon>Hypocreomycetidae</taxon>
        <taxon>Hypocreales</taxon>
        <taxon>Bionectriaceae</taxon>
        <taxon>Clonostachys</taxon>
    </lineage>
</organism>
<gene>
    <name evidence="2" type="ORF">IM811_010095</name>
</gene>
<sequence length="118" mass="12640">MYEPVHFLLNHGSVAIAAAARATVCSTGHTPFICTYMTVHRITTMNPAVVWLVFADRSGQVRPRNPAPTPDRGLSLVQPDEDRACPLDPGHGSADDANRRPCPAQPPILSAALAVQMS</sequence>
<dbReference type="Proteomes" id="UP000616885">
    <property type="component" value="Unassembled WGS sequence"/>
</dbReference>
<feature type="region of interest" description="Disordered" evidence="1">
    <location>
        <begin position="60"/>
        <end position="105"/>
    </location>
</feature>
<dbReference type="AlphaFoldDB" id="A0A8H7NEW4"/>
<name>A0A8H7NEW4_BIOOC</name>
<comment type="caution">
    <text evidence="2">The sequence shown here is derived from an EMBL/GenBank/DDBJ whole genome shotgun (WGS) entry which is preliminary data.</text>
</comment>
<protein>
    <submittedName>
        <fullName evidence="2">Uncharacterized protein</fullName>
    </submittedName>
</protein>
<evidence type="ECO:0000313" key="2">
    <source>
        <dbReference type="EMBL" id="KAF9754654.1"/>
    </source>
</evidence>
<proteinExistence type="predicted"/>